<evidence type="ECO:0000256" key="1">
    <source>
        <dbReference type="ARBA" id="ARBA00001709"/>
    </source>
</evidence>
<dbReference type="EMBL" id="ABID01000004">
    <property type="protein sequence ID" value="EDQ04160.1"/>
    <property type="molecule type" value="Genomic_DNA"/>
</dbReference>
<dbReference type="InterPro" id="IPR032259">
    <property type="entry name" value="HIBYL-CoA-H"/>
</dbReference>
<comment type="caution">
    <text evidence="5">The sequence shown here is derived from an EMBL/GenBank/DDBJ whole genome shotgun (WGS) entry which is preliminary data.</text>
</comment>
<sequence>MSDINIRKAGRAGRITLTRPKALNALSYDMCLAIEAAIDDWRDDPEVAVIVLDAEGEKAFCAGGDVAQLYQTGKEGDFDFARRFWADEYRLNNKLHGYAKPVISFMQGFTMGGGVGIGCHGSHRVIGESSKIAMPECGIGLVPDVGGTLLLAQAPGRMGEYLGLTGARMGPGDVVYAGFADYFIPEKQWPDLIAQLEENGDPFILDRAATAPPQSKLAELEGDVNRLFAGETLSEIEATHAMSDSAFAAETLKILRRNSPLSMACTLDMLRRLRGPGIGMVPALEQEYRFTARSLEKGDFIEGVRAAIIDKDRSPTWQHDSMAVPQADVDAMLAPLGDNELKLEENS</sequence>
<evidence type="ECO:0000313" key="5">
    <source>
        <dbReference type="EMBL" id="EDQ04160.1"/>
    </source>
</evidence>
<dbReference type="Pfam" id="PF16113">
    <property type="entry name" value="ECH_2"/>
    <property type="match status" value="1"/>
</dbReference>
<comment type="catalytic activity">
    <reaction evidence="1">
        <text>3-hydroxy-2-methylpropanoyl-CoA + H2O = 3-hydroxy-2-methylpropanoate + CoA + H(+)</text>
        <dbReference type="Rhea" id="RHEA:20888"/>
        <dbReference type="ChEBI" id="CHEBI:11805"/>
        <dbReference type="ChEBI" id="CHEBI:15377"/>
        <dbReference type="ChEBI" id="CHEBI:15378"/>
        <dbReference type="ChEBI" id="CHEBI:57287"/>
        <dbReference type="ChEBI" id="CHEBI:57340"/>
        <dbReference type="EC" id="3.1.2.4"/>
    </reaction>
</comment>
<gene>
    <name evidence="5" type="ORF">OIHEL45_14564</name>
</gene>
<reference evidence="5 6" key="1">
    <citation type="submission" date="2007-11" db="EMBL/GenBank/DDBJ databases">
        <authorList>
            <person name="Wagner-Dobler I."/>
            <person name="Ferriera S."/>
            <person name="Johnson J."/>
            <person name="Kravitz S."/>
            <person name="Beeson K."/>
            <person name="Sutton G."/>
            <person name="Rogers Y.-H."/>
            <person name="Friedman R."/>
            <person name="Frazier M."/>
            <person name="Venter J.C."/>
        </authorList>
    </citation>
    <scope>NUCLEOTIDE SEQUENCE [LARGE SCALE GENOMIC DNA]</scope>
    <source>
        <strain evidence="5 6">HEL-45</strain>
    </source>
</reference>
<dbReference type="PANTHER" id="PTHR43176">
    <property type="entry name" value="3-HYDROXYISOBUTYRYL-COA HYDROLASE-RELATED"/>
    <property type="match status" value="1"/>
</dbReference>
<accession>A0ABM9X423</accession>
<dbReference type="InterPro" id="IPR029045">
    <property type="entry name" value="ClpP/crotonase-like_dom_sf"/>
</dbReference>
<keyword evidence="3" id="KW-0378">Hydrolase</keyword>
<evidence type="ECO:0000256" key="3">
    <source>
        <dbReference type="ARBA" id="ARBA00022801"/>
    </source>
</evidence>
<dbReference type="CDD" id="cd06558">
    <property type="entry name" value="crotonase-like"/>
    <property type="match status" value="1"/>
</dbReference>
<dbReference type="InterPro" id="IPR045004">
    <property type="entry name" value="ECH_dom"/>
</dbReference>
<evidence type="ECO:0000256" key="2">
    <source>
        <dbReference type="ARBA" id="ARBA00011915"/>
    </source>
</evidence>
<dbReference type="RefSeq" id="WP_007119925.1">
    <property type="nucleotide sequence ID" value="NZ_ABID01000004.1"/>
</dbReference>
<dbReference type="NCBIfam" id="NF004127">
    <property type="entry name" value="PRK05617.1"/>
    <property type="match status" value="1"/>
</dbReference>
<feature type="domain" description="Enoyl-CoA hydratase/isomerase" evidence="4">
    <location>
        <begin position="13"/>
        <end position="332"/>
    </location>
</feature>
<dbReference type="Gene3D" id="3.90.226.10">
    <property type="entry name" value="2-enoyl-CoA Hydratase, Chain A, domain 1"/>
    <property type="match status" value="1"/>
</dbReference>
<organism evidence="5 6">
    <name type="scientific">Sulfitobacter indolifex HEL-45</name>
    <dbReference type="NCBI Taxonomy" id="391624"/>
    <lineage>
        <taxon>Bacteria</taxon>
        <taxon>Pseudomonadati</taxon>
        <taxon>Pseudomonadota</taxon>
        <taxon>Alphaproteobacteria</taxon>
        <taxon>Rhodobacterales</taxon>
        <taxon>Roseobacteraceae</taxon>
        <taxon>Sulfitobacter</taxon>
    </lineage>
</organism>
<name>A0ABM9X423_9RHOB</name>
<dbReference type="EC" id="3.1.2.4" evidence="2"/>
<protein>
    <recommendedName>
        <fullName evidence="2">3-hydroxyisobutyryl-CoA hydrolase</fullName>
        <ecNumber evidence="2">3.1.2.4</ecNumber>
    </recommendedName>
</protein>
<dbReference type="SUPFAM" id="SSF52096">
    <property type="entry name" value="ClpP/crotonase"/>
    <property type="match status" value="1"/>
</dbReference>
<dbReference type="PANTHER" id="PTHR43176:SF3">
    <property type="entry name" value="3-HYDROXYISOBUTYRYL-COA HYDROLASE, MITOCHONDRIAL"/>
    <property type="match status" value="1"/>
</dbReference>
<proteinExistence type="predicted"/>
<evidence type="ECO:0000259" key="4">
    <source>
        <dbReference type="Pfam" id="PF16113"/>
    </source>
</evidence>
<dbReference type="Proteomes" id="UP000003257">
    <property type="component" value="Unassembled WGS sequence"/>
</dbReference>
<keyword evidence="6" id="KW-1185">Reference proteome</keyword>
<evidence type="ECO:0000313" key="6">
    <source>
        <dbReference type="Proteomes" id="UP000003257"/>
    </source>
</evidence>